<evidence type="ECO:0000313" key="2">
    <source>
        <dbReference type="EMBL" id="KIJ93314.1"/>
    </source>
</evidence>
<protein>
    <recommendedName>
        <fullName evidence="4">SH3 domain-containing protein</fullName>
    </recommendedName>
</protein>
<feature type="compositionally biased region" description="Polar residues" evidence="1">
    <location>
        <begin position="88"/>
        <end position="97"/>
    </location>
</feature>
<dbReference type="AlphaFoldDB" id="A0A0C9WIP7"/>
<reference evidence="2 3" key="1">
    <citation type="submission" date="2014-04" db="EMBL/GenBank/DDBJ databases">
        <authorList>
            <consortium name="DOE Joint Genome Institute"/>
            <person name="Kuo A."/>
            <person name="Kohler A."/>
            <person name="Nagy L.G."/>
            <person name="Floudas D."/>
            <person name="Copeland A."/>
            <person name="Barry K.W."/>
            <person name="Cichocki N."/>
            <person name="Veneault-Fourrey C."/>
            <person name="LaButti K."/>
            <person name="Lindquist E.A."/>
            <person name="Lipzen A."/>
            <person name="Lundell T."/>
            <person name="Morin E."/>
            <person name="Murat C."/>
            <person name="Sun H."/>
            <person name="Tunlid A."/>
            <person name="Henrissat B."/>
            <person name="Grigoriev I.V."/>
            <person name="Hibbett D.S."/>
            <person name="Martin F."/>
            <person name="Nordberg H.P."/>
            <person name="Cantor M.N."/>
            <person name="Hua S.X."/>
        </authorList>
    </citation>
    <scope>NUCLEOTIDE SEQUENCE [LARGE SCALE GENOMIC DNA]</scope>
    <source>
        <strain evidence="2 3">LaAM-08-1</strain>
    </source>
</reference>
<feature type="compositionally biased region" description="Pro residues" evidence="1">
    <location>
        <begin position="265"/>
        <end position="276"/>
    </location>
</feature>
<evidence type="ECO:0000256" key="1">
    <source>
        <dbReference type="SAM" id="MobiDB-lite"/>
    </source>
</evidence>
<name>A0A0C9WIP7_9AGAR</name>
<evidence type="ECO:0008006" key="4">
    <source>
        <dbReference type="Google" id="ProtNLM"/>
    </source>
</evidence>
<gene>
    <name evidence="2" type="ORF">K443DRAFT_12960</name>
</gene>
<keyword evidence="3" id="KW-1185">Reference proteome</keyword>
<feature type="compositionally biased region" description="Basic and acidic residues" evidence="1">
    <location>
        <begin position="346"/>
        <end position="357"/>
    </location>
</feature>
<feature type="compositionally biased region" description="Low complexity" evidence="1">
    <location>
        <begin position="191"/>
        <end position="204"/>
    </location>
</feature>
<feature type="region of interest" description="Disordered" evidence="1">
    <location>
        <begin position="324"/>
        <end position="393"/>
    </location>
</feature>
<feature type="region of interest" description="Disordered" evidence="1">
    <location>
        <begin position="164"/>
        <end position="283"/>
    </location>
</feature>
<accession>A0A0C9WIP7</accession>
<evidence type="ECO:0000313" key="3">
    <source>
        <dbReference type="Proteomes" id="UP000054477"/>
    </source>
</evidence>
<proteinExistence type="predicted"/>
<feature type="compositionally biased region" description="Pro residues" evidence="1">
    <location>
        <begin position="245"/>
        <end position="254"/>
    </location>
</feature>
<feature type="compositionally biased region" description="Polar residues" evidence="1">
    <location>
        <begin position="205"/>
        <end position="220"/>
    </location>
</feature>
<feature type="region of interest" description="Disordered" evidence="1">
    <location>
        <begin position="88"/>
        <end position="112"/>
    </location>
</feature>
<sequence length="411" mass="44041">MEAAELARWTRFAAKGGIGKCIVTADCVAESSDDLMFLMDDEITVLLQFADQEDAYLGYCEGVVDRFQGHDVYFQSKLKKPIMTKGASVSASSNESPTPGLKSLSDSPLSTASKSDLGLVARSQRLTPASALESPVLSTGLKSPPTPHLDVTLHPTLSLLAPGDHPLILDRKPSFNPQASSTTDEENQLNSGMSFSSSSTASDSALNTPATPILTVSSPTKKIPVPLNLPDANIPPLRITKRSPLSPPSSPPANKPAYQSLSPHSSPPASQPPHQPLSPLSSSTFPDCSYSMLREESDRVSLALSDGEVGIGLSLLQDLANELRAGNGDDDEEDKWSRSSGSSSVELRRHQQSKSDSEDGTIEELNYARDNDDSDSDDDQEAHNQVVSSFPAPPTFLRLDFAKQMIHGPRM</sequence>
<dbReference type="EMBL" id="KN838851">
    <property type="protein sequence ID" value="KIJ93314.1"/>
    <property type="molecule type" value="Genomic_DNA"/>
</dbReference>
<dbReference type="HOGENOM" id="CLU_669146_0_0_1"/>
<dbReference type="Proteomes" id="UP000054477">
    <property type="component" value="Unassembled WGS sequence"/>
</dbReference>
<dbReference type="OrthoDB" id="159449at2759"/>
<reference evidence="3" key="2">
    <citation type="submission" date="2015-01" db="EMBL/GenBank/DDBJ databases">
        <title>Evolutionary Origins and Diversification of the Mycorrhizal Mutualists.</title>
        <authorList>
            <consortium name="DOE Joint Genome Institute"/>
            <consortium name="Mycorrhizal Genomics Consortium"/>
            <person name="Kohler A."/>
            <person name="Kuo A."/>
            <person name="Nagy L.G."/>
            <person name="Floudas D."/>
            <person name="Copeland A."/>
            <person name="Barry K.W."/>
            <person name="Cichocki N."/>
            <person name="Veneault-Fourrey C."/>
            <person name="LaButti K."/>
            <person name="Lindquist E.A."/>
            <person name="Lipzen A."/>
            <person name="Lundell T."/>
            <person name="Morin E."/>
            <person name="Murat C."/>
            <person name="Riley R."/>
            <person name="Ohm R."/>
            <person name="Sun H."/>
            <person name="Tunlid A."/>
            <person name="Henrissat B."/>
            <person name="Grigoriev I.V."/>
            <person name="Hibbett D.S."/>
            <person name="Martin F."/>
        </authorList>
    </citation>
    <scope>NUCLEOTIDE SEQUENCE [LARGE SCALE GENOMIC DNA]</scope>
    <source>
        <strain evidence="3">LaAM-08-1</strain>
    </source>
</reference>
<organism evidence="2 3">
    <name type="scientific">Laccaria amethystina LaAM-08-1</name>
    <dbReference type="NCBI Taxonomy" id="1095629"/>
    <lineage>
        <taxon>Eukaryota</taxon>
        <taxon>Fungi</taxon>
        <taxon>Dikarya</taxon>
        <taxon>Basidiomycota</taxon>
        <taxon>Agaricomycotina</taxon>
        <taxon>Agaricomycetes</taxon>
        <taxon>Agaricomycetidae</taxon>
        <taxon>Agaricales</taxon>
        <taxon>Agaricineae</taxon>
        <taxon>Hydnangiaceae</taxon>
        <taxon>Laccaria</taxon>
    </lineage>
</organism>